<accession>A0ABX3UBE5</accession>
<dbReference type="InterPro" id="IPR005119">
    <property type="entry name" value="LysR_subst-bd"/>
</dbReference>
<reference evidence="6 7" key="1">
    <citation type="submission" date="2017-02" db="EMBL/GenBank/DDBJ databases">
        <title>Draft genome sequence of a Kluyvera intermedia isolate from a patient with a pancreatic abscess.</title>
        <authorList>
            <person name="Thele R."/>
        </authorList>
    </citation>
    <scope>NUCLEOTIDE SEQUENCE [LARGE SCALE GENOMIC DNA]</scope>
    <source>
        <strain evidence="6 7">FOSA7093</strain>
        <plasmid evidence="6">unnamed5</plasmid>
    </source>
</reference>
<dbReference type="SUPFAM" id="SSF53850">
    <property type="entry name" value="Periplasmic binding protein-like II"/>
    <property type="match status" value="1"/>
</dbReference>
<proteinExistence type="inferred from homology"/>
<geneLocation type="plasmid" evidence="6">
    <name>unnamed5</name>
</geneLocation>
<evidence type="ECO:0000259" key="5">
    <source>
        <dbReference type="PROSITE" id="PS50931"/>
    </source>
</evidence>
<comment type="caution">
    <text evidence="6">The sequence shown here is derived from an EMBL/GenBank/DDBJ whole genome shotgun (WGS) entry which is preliminary data.</text>
</comment>
<gene>
    <name evidence="6" type="ORF">B2M27_21560</name>
</gene>
<keyword evidence="4" id="KW-0804">Transcription</keyword>
<dbReference type="PROSITE" id="PS50931">
    <property type="entry name" value="HTH_LYSR"/>
    <property type="match status" value="1"/>
</dbReference>
<dbReference type="RefSeq" id="WP_085007260.1">
    <property type="nucleotide sequence ID" value="NZ_MWPR01000044.1"/>
</dbReference>
<dbReference type="Pfam" id="PF00126">
    <property type="entry name" value="HTH_1"/>
    <property type="match status" value="1"/>
</dbReference>
<keyword evidence="2" id="KW-0805">Transcription regulation</keyword>
<evidence type="ECO:0000256" key="3">
    <source>
        <dbReference type="ARBA" id="ARBA00023125"/>
    </source>
</evidence>
<dbReference type="Proteomes" id="UP000192521">
    <property type="component" value="Unassembled WGS sequence"/>
</dbReference>
<dbReference type="PANTHER" id="PTHR30346:SF30">
    <property type="entry name" value="SMALL NEUTRAL PROTEASE REGULATORY PROTEIN"/>
    <property type="match status" value="1"/>
</dbReference>
<dbReference type="Gene3D" id="1.10.10.10">
    <property type="entry name" value="Winged helix-like DNA-binding domain superfamily/Winged helix DNA-binding domain"/>
    <property type="match status" value="1"/>
</dbReference>
<dbReference type="InterPro" id="IPR036388">
    <property type="entry name" value="WH-like_DNA-bd_sf"/>
</dbReference>
<evidence type="ECO:0000256" key="1">
    <source>
        <dbReference type="ARBA" id="ARBA00009437"/>
    </source>
</evidence>
<dbReference type="Gene3D" id="3.40.190.10">
    <property type="entry name" value="Periplasmic binding protein-like II"/>
    <property type="match status" value="2"/>
</dbReference>
<evidence type="ECO:0000313" key="7">
    <source>
        <dbReference type="Proteomes" id="UP000192521"/>
    </source>
</evidence>
<evidence type="ECO:0000313" key="6">
    <source>
        <dbReference type="EMBL" id="ORJ48285.1"/>
    </source>
</evidence>
<keyword evidence="6" id="KW-0614">Plasmid</keyword>
<keyword evidence="3" id="KW-0238">DNA-binding</keyword>
<keyword evidence="7" id="KW-1185">Reference proteome</keyword>
<dbReference type="InterPro" id="IPR000847">
    <property type="entry name" value="LysR_HTH_N"/>
</dbReference>
<evidence type="ECO:0000256" key="4">
    <source>
        <dbReference type="ARBA" id="ARBA00023163"/>
    </source>
</evidence>
<dbReference type="PRINTS" id="PR00039">
    <property type="entry name" value="HTHLYSR"/>
</dbReference>
<feature type="domain" description="HTH lysR-type" evidence="5">
    <location>
        <begin position="1"/>
        <end position="58"/>
    </location>
</feature>
<dbReference type="PANTHER" id="PTHR30346">
    <property type="entry name" value="TRANSCRIPTIONAL DUAL REGULATOR HCAR-RELATED"/>
    <property type="match status" value="1"/>
</dbReference>
<dbReference type="InterPro" id="IPR036390">
    <property type="entry name" value="WH_DNA-bd_sf"/>
</dbReference>
<dbReference type="EMBL" id="MWPR01000044">
    <property type="protein sequence ID" value="ORJ48285.1"/>
    <property type="molecule type" value="Genomic_DNA"/>
</dbReference>
<organism evidence="6 7">
    <name type="scientific">Kluyvera intermedia</name>
    <name type="common">Enterobacter intermedius</name>
    <dbReference type="NCBI Taxonomy" id="61648"/>
    <lineage>
        <taxon>Bacteria</taxon>
        <taxon>Pseudomonadati</taxon>
        <taxon>Pseudomonadota</taxon>
        <taxon>Gammaproteobacteria</taxon>
        <taxon>Enterobacterales</taxon>
        <taxon>Enterobacteriaceae</taxon>
        <taxon>Kluyvera</taxon>
    </lineage>
</organism>
<sequence length="300" mass="33672">MELRYLRYFVAVARERHFTKAAKALGMSQPPLSQQIKRLEEEVGTPLFRRLTRGVELTEAGKAFYEDACEILALSDIAVEKVRGIARGLNGNLSIGITSSDAFHPMIFTLIRHFQLQNMAVKIHQREANMSSLTTMLAEGELDIAFVRLPCESSKAFELKILDREPMVVVLHCDHPLAERGALTLDQLQDTPVVLFPQEIAPCLYDRVYTCCARSGIDMEHALQCSQLSSSVSMVSAGSGFALVPQSMVVISPPNVTHHPLISPKLYTDIALCWRRFERSRTVKRFLSMLNEDPLPWKAT</sequence>
<protein>
    <submittedName>
        <fullName evidence="6">Transcriptional regulator</fullName>
    </submittedName>
</protein>
<comment type="similarity">
    <text evidence="1">Belongs to the LysR transcriptional regulatory family.</text>
</comment>
<name>A0ABX3UBE5_KLUIN</name>
<evidence type="ECO:0000256" key="2">
    <source>
        <dbReference type="ARBA" id="ARBA00023015"/>
    </source>
</evidence>
<dbReference type="SUPFAM" id="SSF46785">
    <property type="entry name" value="Winged helix' DNA-binding domain"/>
    <property type="match status" value="1"/>
</dbReference>
<dbReference type="Pfam" id="PF03466">
    <property type="entry name" value="LysR_substrate"/>
    <property type="match status" value="1"/>
</dbReference>